<dbReference type="SUPFAM" id="SSF47473">
    <property type="entry name" value="EF-hand"/>
    <property type="match status" value="1"/>
</dbReference>
<dbReference type="InterPro" id="IPR050230">
    <property type="entry name" value="CALM/Myosin/TropC-like"/>
</dbReference>
<dbReference type="PANTHER" id="PTHR23048:SF0">
    <property type="entry name" value="CALMODULIN LIKE 3"/>
    <property type="match status" value="1"/>
</dbReference>
<keyword evidence="4" id="KW-0106">Calcium</keyword>
<feature type="domain" description="EF-hand" evidence="5">
    <location>
        <begin position="12"/>
        <end position="47"/>
    </location>
</feature>
<name>A0A9W7G595_9STRA</name>
<evidence type="ECO:0000256" key="4">
    <source>
        <dbReference type="ARBA" id="ARBA00022837"/>
    </source>
</evidence>
<dbReference type="PROSITE" id="PS50222">
    <property type="entry name" value="EF_HAND_2"/>
    <property type="match status" value="3"/>
</dbReference>
<dbReference type="CDD" id="cd00051">
    <property type="entry name" value="EFh"/>
    <property type="match status" value="1"/>
</dbReference>
<dbReference type="AlphaFoldDB" id="A0A9W7G595"/>
<dbReference type="GO" id="GO:0016460">
    <property type="term" value="C:myosin II complex"/>
    <property type="evidence" value="ECO:0007669"/>
    <property type="project" value="TreeGrafter"/>
</dbReference>
<dbReference type="GO" id="GO:0005509">
    <property type="term" value="F:calcium ion binding"/>
    <property type="evidence" value="ECO:0007669"/>
    <property type="project" value="InterPro"/>
</dbReference>
<gene>
    <name evidence="6" type="ORF">TrCOL_g723</name>
</gene>
<feature type="domain" description="EF-hand" evidence="5">
    <location>
        <begin position="48"/>
        <end position="83"/>
    </location>
</feature>
<reference evidence="7" key="1">
    <citation type="journal article" date="2023" name="Commun. Biol.">
        <title>Genome analysis of Parmales, the sister group of diatoms, reveals the evolutionary specialization of diatoms from phago-mixotrophs to photoautotrophs.</title>
        <authorList>
            <person name="Ban H."/>
            <person name="Sato S."/>
            <person name="Yoshikawa S."/>
            <person name="Yamada K."/>
            <person name="Nakamura Y."/>
            <person name="Ichinomiya M."/>
            <person name="Sato N."/>
            <person name="Blanc-Mathieu R."/>
            <person name="Endo H."/>
            <person name="Kuwata A."/>
            <person name="Ogata H."/>
        </authorList>
    </citation>
    <scope>NUCLEOTIDE SEQUENCE [LARGE SCALE GENOMIC DNA]</scope>
</reference>
<dbReference type="Proteomes" id="UP001165065">
    <property type="component" value="Unassembled WGS sequence"/>
</dbReference>
<dbReference type="InterPro" id="IPR002048">
    <property type="entry name" value="EF_hand_dom"/>
</dbReference>
<dbReference type="PROSITE" id="PS00018">
    <property type="entry name" value="EF_HAND_1"/>
    <property type="match status" value="2"/>
</dbReference>
<evidence type="ECO:0000313" key="7">
    <source>
        <dbReference type="Proteomes" id="UP001165065"/>
    </source>
</evidence>
<comment type="similarity">
    <text evidence="1">Belongs to the centrin family.</text>
</comment>
<keyword evidence="7" id="KW-1185">Reference proteome</keyword>
<feature type="domain" description="EF-hand" evidence="5">
    <location>
        <begin position="87"/>
        <end position="122"/>
    </location>
</feature>
<dbReference type="InterPro" id="IPR011992">
    <property type="entry name" value="EF-hand-dom_pair"/>
</dbReference>
<keyword evidence="3" id="KW-0677">Repeat</keyword>
<evidence type="ECO:0000256" key="2">
    <source>
        <dbReference type="ARBA" id="ARBA00020786"/>
    </source>
</evidence>
<dbReference type="SMART" id="SM00054">
    <property type="entry name" value="EFh"/>
    <property type="match status" value="3"/>
</dbReference>
<evidence type="ECO:0000313" key="6">
    <source>
        <dbReference type="EMBL" id="GMI33607.1"/>
    </source>
</evidence>
<evidence type="ECO:0000256" key="3">
    <source>
        <dbReference type="ARBA" id="ARBA00022737"/>
    </source>
</evidence>
<comment type="caution">
    <text evidence="6">The sequence shown here is derived from an EMBL/GenBank/DDBJ whole genome shotgun (WGS) entry which is preliminary data.</text>
</comment>
<organism evidence="6 7">
    <name type="scientific">Triparma columacea</name>
    <dbReference type="NCBI Taxonomy" id="722753"/>
    <lineage>
        <taxon>Eukaryota</taxon>
        <taxon>Sar</taxon>
        <taxon>Stramenopiles</taxon>
        <taxon>Ochrophyta</taxon>
        <taxon>Bolidophyceae</taxon>
        <taxon>Parmales</taxon>
        <taxon>Triparmaceae</taxon>
        <taxon>Triparma</taxon>
    </lineage>
</organism>
<dbReference type="InterPro" id="IPR018247">
    <property type="entry name" value="EF_Hand_1_Ca_BS"/>
</dbReference>
<dbReference type="Gene3D" id="1.10.238.10">
    <property type="entry name" value="EF-hand"/>
    <property type="match status" value="1"/>
</dbReference>
<dbReference type="OrthoDB" id="26525at2759"/>
<sequence>MGFDARDHFPESEIEEFEEIFNLFDTDKGGSLEADELRKVLSTLGKNPSPSELQNLIAQIDVDGSGEIDFEEFLLLLIYLEEDGGGQTREQVMGWFKMIDIECKGFISLSDLKRVFGSMAAFGGAFLDDLERDPDASVKARAIEWDDYYNRLVMEHAKKICAGDDGKAGEVTLFTGEERITPDDFVKLVEMLDI</sequence>
<proteinExistence type="inferred from homology"/>
<dbReference type="Pfam" id="PF13499">
    <property type="entry name" value="EF-hand_7"/>
    <property type="match status" value="1"/>
</dbReference>
<dbReference type="PANTHER" id="PTHR23048">
    <property type="entry name" value="MYOSIN LIGHT CHAIN 1, 3"/>
    <property type="match status" value="1"/>
</dbReference>
<evidence type="ECO:0000259" key="5">
    <source>
        <dbReference type="PROSITE" id="PS50222"/>
    </source>
</evidence>
<dbReference type="FunFam" id="1.10.238.10:FF:000178">
    <property type="entry name" value="Calmodulin-2 A"/>
    <property type="match status" value="1"/>
</dbReference>
<evidence type="ECO:0000256" key="1">
    <source>
        <dbReference type="ARBA" id="ARBA00005253"/>
    </source>
</evidence>
<dbReference type="EMBL" id="BRYA01000034">
    <property type="protein sequence ID" value="GMI33607.1"/>
    <property type="molecule type" value="Genomic_DNA"/>
</dbReference>
<accession>A0A9W7G595</accession>
<protein>
    <recommendedName>
        <fullName evidence="2">Calmodulin</fullName>
    </recommendedName>
</protein>